<evidence type="ECO:0000259" key="1">
    <source>
        <dbReference type="Pfam" id="PF08522"/>
    </source>
</evidence>
<evidence type="ECO:0000313" key="2">
    <source>
        <dbReference type="EMBL" id="EDV00083.1"/>
    </source>
</evidence>
<dbReference type="PROSITE" id="PS01095">
    <property type="entry name" value="GH18_1"/>
    <property type="match status" value="1"/>
</dbReference>
<dbReference type="STRING" id="470145.BACCOP_02877"/>
<dbReference type="OrthoDB" id="2582440at2"/>
<dbReference type="GO" id="GO:0005975">
    <property type="term" value="P:carbohydrate metabolic process"/>
    <property type="evidence" value="ECO:0007669"/>
    <property type="project" value="InterPro"/>
</dbReference>
<dbReference type="Pfam" id="PF08522">
    <property type="entry name" value="BT_3987-like_N"/>
    <property type="match status" value="1"/>
</dbReference>
<dbReference type="GO" id="GO:0004553">
    <property type="term" value="F:hydrolase activity, hydrolyzing O-glycosyl compounds"/>
    <property type="evidence" value="ECO:0007669"/>
    <property type="project" value="InterPro"/>
</dbReference>
<protein>
    <submittedName>
        <fullName evidence="2">Putative endo-beta-N-acetylglucosaminidase F1</fullName>
    </submittedName>
</protein>
<dbReference type="InterPro" id="IPR001579">
    <property type="entry name" value="Glyco_hydro_18_chit_AS"/>
</dbReference>
<gene>
    <name evidence="2" type="ORF">BACCOP_02877</name>
</gene>
<dbReference type="PROSITE" id="PS51257">
    <property type="entry name" value="PROKAR_LIPOPROTEIN"/>
    <property type="match status" value="1"/>
</dbReference>
<dbReference type="SUPFAM" id="SSF51445">
    <property type="entry name" value="(Trans)glycosidases"/>
    <property type="match status" value="1"/>
</dbReference>
<evidence type="ECO:0000313" key="3">
    <source>
        <dbReference type="Proteomes" id="UP000003146"/>
    </source>
</evidence>
<reference evidence="2 3" key="1">
    <citation type="submission" date="2008-04" db="EMBL/GenBank/DDBJ databases">
        <title>Draft genome sequence of Bacteroides coprocola (DSM 17136).</title>
        <authorList>
            <person name="Sudarsanam P."/>
            <person name="Ley R."/>
            <person name="Guruge J."/>
            <person name="Turnbaugh P.J."/>
            <person name="Mahowald M."/>
            <person name="Liep D."/>
            <person name="Gordon J."/>
        </authorList>
    </citation>
    <scope>NUCLEOTIDE SEQUENCE [LARGE SCALE GENOMIC DNA]</scope>
    <source>
        <strain evidence="2 3">DSM 17136</strain>
    </source>
</reference>
<sequence>MNKIIFSLVLICGSLLFTSCEDDLVVGSVNQSSYNNIGKLEASLKDKNSGLSNNIIELRTKECITSVCVNLTKAPMKGVDFAISYDAEYLNEYNTQHGTNFKLFPQNLISLDGASEANILMAPDEKQSLAVNLTIQPASTDLEEGTTYVLPLKITTTTEGISLSSTSHCIYLIKNYHNEADCDKGADAVKNFLYFEVNDTNPLNALEFIREDGKLFFDYVVLFAANINWNAETGRVYVYNNPNVQFLLDNNEQYLQPLRKRGIKVLLGVLGNHDEAGVCQLSDMGCKEFARELAAICNAYNLDGVNFDDEYSNYPNLDNPWLTYKSSEAGAKLLYETKKAMPDKYVTVYYFGSLESNCPSVYGITPNNFVDIVVADYAQPTRPMTGMTQKQCAGMSVELRRGYGDTSEDYARSVKEDGYGFYMWFALDPSLYASQVYRIQNVSRGLYNQEVKYPTFYYKKNDTTQYSR</sequence>
<dbReference type="AlphaFoldDB" id="B3JLT0"/>
<name>B3JLT0_9BACT</name>
<reference evidence="2 3" key="2">
    <citation type="submission" date="2008-04" db="EMBL/GenBank/DDBJ databases">
        <authorList>
            <person name="Fulton L."/>
            <person name="Clifton S."/>
            <person name="Fulton B."/>
            <person name="Xu J."/>
            <person name="Minx P."/>
            <person name="Pepin K.H."/>
            <person name="Johnson M."/>
            <person name="Thiruvilangam P."/>
            <person name="Bhonagiri V."/>
            <person name="Nash W.E."/>
            <person name="Mardis E.R."/>
            <person name="Wilson R.K."/>
        </authorList>
    </citation>
    <scope>NUCLEOTIDE SEQUENCE [LARGE SCALE GENOMIC DNA]</scope>
    <source>
        <strain evidence="2 3">DSM 17136</strain>
    </source>
</reference>
<organism evidence="2 3">
    <name type="scientific">Phocaeicola coprocola DSM 17136</name>
    <dbReference type="NCBI Taxonomy" id="470145"/>
    <lineage>
        <taxon>Bacteria</taxon>
        <taxon>Pseudomonadati</taxon>
        <taxon>Bacteroidota</taxon>
        <taxon>Bacteroidia</taxon>
        <taxon>Bacteroidales</taxon>
        <taxon>Bacteroidaceae</taxon>
        <taxon>Phocaeicola</taxon>
    </lineage>
</organism>
<dbReference type="Proteomes" id="UP000003146">
    <property type="component" value="Unassembled WGS sequence"/>
</dbReference>
<feature type="domain" description="BT-3987-like N-terminal" evidence="1">
    <location>
        <begin position="59"/>
        <end position="158"/>
    </location>
</feature>
<proteinExistence type="predicted"/>
<dbReference type="EMBL" id="ABIY02000101">
    <property type="protein sequence ID" value="EDV00083.1"/>
    <property type="molecule type" value="Genomic_DNA"/>
</dbReference>
<comment type="caution">
    <text evidence="2">The sequence shown here is derived from an EMBL/GenBank/DDBJ whole genome shotgun (WGS) entry which is preliminary data.</text>
</comment>
<dbReference type="eggNOG" id="COG3325">
    <property type="taxonomic scope" value="Bacteria"/>
</dbReference>
<dbReference type="HOGENOM" id="CLU_027259_0_0_10"/>
<accession>B3JLT0</accession>
<dbReference type="CDD" id="cd06542">
    <property type="entry name" value="GH18_EndoS-like"/>
    <property type="match status" value="1"/>
</dbReference>
<dbReference type="InterPro" id="IPR017853">
    <property type="entry name" value="GH"/>
</dbReference>
<dbReference type="Gene3D" id="2.60.40.1740">
    <property type="entry name" value="hypothetical protein (bacova_03559)"/>
    <property type="match status" value="1"/>
</dbReference>
<dbReference type="InterPro" id="IPR013728">
    <property type="entry name" value="BT_3987-like_N"/>
</dbReference>
<dbReference type="RefSeq" id="WP_007566443.1">
    <property type="nucleotide sequence ID" value="NZ_DS981453.1"/>
</dbReference>
<dbReference type="Gene3D" id="3.20.20.80">
    <property type="entry name" value="Glycosidases"/>
    <property type="match status" value="1"/>
</dbReference>